<dbReference type="EMBL" id="MTYJ01000087">
    <property type="protein sequence ID" value="OQV15542.1"/>
    <property type="molecule type" value="Genomic_DNA"/>
</dbReference>
<sequence length="220" mass="24769">MTSFVIVTLVLCLAHFSTLVHSIPGPIDLAQALADRARYPQVKGYFRIEANIITMVNPRGTTKNWMPCDLVPGKCDPKITAAIDYETPNNDFGKDSVPFGNYQLLWEGTGKTSVDINKILSKDVCNHDTRKVNVRIRAMDRDTLSDDVIDHWSCFILTTTPPAADERSSEWSDEKVCSGHNGSHKITWKYRWFFIPAEDCKETAGSSGIIRRNIPFFGKK</sequence>
<proteinExistence type="predicted"/>
<reference evidence="3" key="1">
    <citation type="submission" date="2017-01" db="EMBL/GenBank/DDBJ databases">
        <title>Comparative genomics of anhydrobiosis in the tardigrade Hypsibius dujardini.</title>
        <authorList>
            <person name="Yoshida Y."/>
            <person name="Koutsovoulos G."/>
            <person name="Laetsch D."/>
            <person name="Stevens L."/>
            <person name="Kumar S."/>
            <person name="Horikawa D."/>
            <person name="Ishino K."/>
            <person name="Komine S."/>
            <person name="Tomita M."/>
            <person name="Blaxter M."/>
            <person name="Arakawa K."/>
        </authorList>
    </citation>
    <scope>NUCLEOTIDE SEQUENCE [LARGE SCALE GENOMIC DNA]</scope>
    <source>
        <strain evidence="3">Z151</strain>
    </source>
</reference>
<accession>A0A1W0WK47</accession>
<feature type="signal peptide" evidence="1">
    <location>
        <begin position="1"/>
        <end position="22"/>
    </location>
</feature>
<gene>
    <name evidence="2" type="ORF">BV898_10264</name>
</gene>
<dbReference type="Proteomes" id="UP000192578">
    <property type="component" value="Unassembled WGS sequence"/>
</dbReference>
<evidence type="ECO:0000313" key="3">
    <source>
        <dbReference type="Proteomes" id="UP000192578"/>
    </source>
</evidence>
<name>A0A1W0WK47_HYPEX</name>
<dbReference type="OrthoDB" id="10027582at2759"/>
<keyword evidence="1" id="KW-0732">Signal</keyword>
<feature type="chain" id="PRO_5013343097" evidence="1">
    <location>
        <begin position="23"/>
        <end position="220"/>
    </location>
</feature>
<organism evidence="2 3">
    <name type="scientific">Hypsibius exemplaris</name>
    <name type="common">Freshwater tardigrade</name>
    <dbReference type="NCBI Taxonomy" id="2072580"/>
    <lineage>
        <taxon>Eukaryota</taxon>
        <taxon>Metazoa</taxon>
        <taxon>Ecdysozoa</taxon>
        <taxon>Tardigrada</taxon>
        <taxon>Eutardigrada</taxon>
        <taxon>Parachela</taxon>
        <taxon>Hypsibioidea</taxon>
        <taxon>Hypsibiidae</taxon>
        <taxon>Hypsibius</taxon>
    </lineage>
</organism>
<comment type="caution">
    <text evidence="2">The sequence shown here is derived from an EMBL/GenBank/DDBJ whole genome shotgun (WGS) entry which is preliminary data.</text>
</comment>
<dbReference type="AlphaFoldDB" id="A0A1W0WK47"/>
<evidence type="ECO:0000256" key="1">
    <source>
        <dbReference type="SAM" id="SignalP"/>
    </source>
</evidence>
<keyword evidence="3" id="KW-1185">Reference proteome</keyword>
<protein>
    <submittedName>
        <fullName evidence="2">Uncharacterized protein</fullName>
    </submittedName>
</protein>
<evidence type="ECO:0000313" key="2">
    <source>
        <dbReference type="EMBL" id="OQV15542.1"/>
    </source>
</evidence>